<proteinExistence type="predicted"/>
<gene>
    <name evidence="1" type="ORF">FB45DRAFT_1022938</name>
</gene>
<dbReference type="EMBL" id="JARKIF010000004">
    <property type="protein sequence ID" value="KAJ7642244.1"/>
    <property type="molecule type" value="Genomic_DNA"/>
</dbReference>
<reference evidence="1" key="1">
    <citation type="submission" date="2023-03" db="EMBL/GenBank/DDBJ databases">
        <title>Massive genome expansion in bonnet fungi (Mycena s.s.) driven by repeated elements and novel gene families across ecological guilds.</title>
        <authorList>
            <consortium name="Lawrence Berkeley National Laboratory"/>
            <person name="Harder C.B."/>
            <person name="Miyauchi S."/>
            <person name="Viragh M."/>
            <person name="Kuo A."/>
            <person name="Thoen E."/>
            <person name="Andreopoulos B."/>
            <person name="Lu D."/>
            <person name="Skrede I."/>
            <person name="Drula E."/>
            <person name="Henrissat B."/>
            <person name="Morin E."/>
            <person name="Kohler A."/>
            <person name="Barry K."/>
            <person name="LaButti K."/>
            <person name="Morin E."/>
            <person name="Salamov A."/>
            <person name="Lipzen A."/>
            <person name="Mereny Z."/>
            <person name="Hegedus B."/>
            <person name="Baldrian P."/>
            <person name="Stursova M."/>
            <person name="Weitz H."/>
            <person name="Taylor A."/>
            <person name="Grigoriev I.V."/>
            <person name="Nagy L.G."/>
            <person name="Martin F."/>
            <person name="Kauserud H."/>
        </authorList>
    </citation>
    <scope>NUCLEOTIDE SEQUENCE</scope>
    <source>
        <strain evidence="1">9284</strain>
    </source>
</reference>
<dbReference type="SUPFAM" id="SSF52047">
    <property type="entry name" value="RNI-like"/>
    <property type="match status" value="1"/>
</dbReference>
<dbReference type="Gene3D" id="3.80.10.10">
    <property type="entry name" value="Ribonuclease Inhibitor"/>
    <property type="match status" value="1"/>
</dbReference>
<accession>A0AAD7FXF4</accession>
<evidence type="ECO:0000313" key="1">
    <source>
        <dbReference type="EMBL" id="KAJ7642244.1"/>
    </source>
</evidence>
<sequence>MSCLSRQDGYKPNFRATSEAVPLWEMIVAYVSHVASRPRTRTTTVSGRLAIQGAAAFLDLEKQTLNESSSIDAALEAILHPTTHLLEHNYPPPDEDIPHLERVLAAAMEYVEGMREKIAGLDPQAESAIARLTQECEQAKALVYKHLKVLSLIRRFPPEILCTIFGFTMPRARFSNMDMVVDFPPWRMSHVSQSWRDAALGDPHLWNSIEIRHSKAHPVPEACPIPMLNVQCQRSGAVPLDITISAWDHSESPDPAWLAQFLANSARWRSLLIAFVEGGNSREFWDLITPIQGRLPLLEDLEIYNFTLPSGSDTFSVAPRLRKAVFSNALYIIGVNPSGLAIPWGQIVHYRGASDALTQLQILQQTRQITSAGCAVRVSSTFSAIRGQVVILPHLHHLELRDHEFLQHLRAPVLEDLYFKGRTVDGLSQFIEQSGCNLTSLTLVWVRDHAALPDILRCIPTLVCLTVDSSNDTLDRDMVVKFLDAMSSKDLCPNLRTLGYGHRNIGEIVEELVAMARSRRVGSKRPFCLRVWMDASSLIPFHTRKRYIDGMASISTAEKRLASEDGMDAEFINGLAAERWRDRNRASWIQENIVQYFSRRVS</sequence>
<dbReference type="Gene3D" id="1.20.1280.50">
    <property type="match status" value="1"/>
</dbReference>
<dbReference type="InterPro" id="IPR032675">
    <property type="entry name" value="LRR_dom_sf"/>
</dbReference>
<evidence type="ECO:0008006" key="3">
    <source>
        <dbReference type="Google" id="ProtNLM"/>
    </source>
</evidence>
<protein>
    <recommendedName>
        <fullName evidence="3">F-box domain-containing protein</fullName>
    </recommendedName>
</protein>
<comment type="caution">
    <text evidence="1">The sequence shown here is derived from an EMBL/GenBank/DDBJ whole genome shotgun (WGS) entry which is preliminary data.</text>
</comment>
<evidence type="ECO:0000313" key="2">
    <source>
        <dbReference type="Proteomes" id="UP001221142"/>
    </source>
</evidence>
<keyword evidence="2" id="KW-1185">Reference proteome</keyword>
<dbReference type="AlphaFoldDB" id="A0AAD7FXF4"/>
<organism evidence="1 2">
    <name type="scientific">Roridomyces roridus</name>
    <dbReference type="NCBI Taxonomy" id="1738132"/>
    <lineage>
        <taxon>Eukaryota</taxon>
        <taxon>Fungi</taxon>
        <taxon>Dikarya</taxon>
        <taxon>Basidiomycota</taxon>
        <taxon>Agaricomycotina</taxon>
        <taxon>Agaricomycetes</taxon>
        <taxon>Agaricomycetidae</taxon>
        <taxon>Agaricales</taxon>
        <taxon>Marasmiineae</taxon>
        <taxon>Mycenaceae</taxon>
        <taxon>Roridomyces</taxon>
    </lineage>
</organism>
<dbReference type="Proteomes" id="UP001221142">
    <property type="component" value="Unassembled WGS sequence"/>
</dbReference>
<name>A0AAD7FXF4_9AGAR</name>